<reference evidence="4" key="1">
    <citation type="submission" date="2017-02" db="UniProtKB">
        <authorList>
            <consortium name="WormBaseParasite"/>
        </authorList>
    </citation>
    <scope>IDENTIFICATION</scope>
</reference>
<evidence type="ECO:0000256" key="1">
    <source>
        <dbReference type="SAM" id="MobiDB-lite"/>
    </source>
</evidence>
<keyword evidence="3" id="KW-1185">Reference proteome</keyword>
<name>A0A0N4VP61_ENTVE</name>
<dbReference type="WBParaSite" id="EVEC_0001278401-mRNA-1">
    <property type="protein sequence ID" value="EVEC_0001278401-mRNA-1"/>
    <property type="gene ID" value="EVEC_0001278401"/>
</dbReference>
<feature type="compositionally biased region" description="Acidic residues" evidence="1">
    <location>
        <begin position="39"/>
        <end position="59"/>
    </location>
</feature>
<accession>A0A0N4VP61</accession>
<evidence type="ECO:0000313" key="3">
    <source>
        <dbReference type="Proteomes" id="UP000274131"/>
    </source>
</evidence>
<sequence length="93" mass="10037">MECCILLCVVFLLRDRKQNPEVAKCKQDNSKASSSSSSVDDDDDGGDDDSDSDNNDDILDGVIVGDGKALVEVYIVLGMGLKTTQSFFAFYSS</sequence>
<dbReference type="Proteomes" id="UP000274131">
    <property type="component" value="Unassembled WGS sequence"/>
</dbReference>
<feature type="region of interest" description="Disordered" evidence="1">
    <location>
        <begin position="23"/>
        <end position="59"/>
    </location>
</feature>
<dbReference type="EMBL" id="UXUI01013073">
    <property type="protein sequence ID" value="VDD97206.1"/>
    <property type="molecule type" value="Genomic_DNA"/>
</dbReference>
<protein>
    <submittedName>
        <fullName evidence="4">Wsv293</fullName>
    </submittedName>
</protein>
<evidence type="ECO:0000313" key="4">
    <source>
        <dbReference type="WBParaSite" id="EVEC_0001278401-mRNA-1"/>
    </source>
</evidence>
<proteinExistence type="predicted"/>
<organism evidence="4">
    <name type="scientific">Enterobius vermicularis</name>
    <name type="common">Human pinworm</name>
    <dbReference type="NCBI Taxonomy" id="51028"/>
    <lineage>
        <taxon>Eukaryota</taxon>
        <taxon>Metazoa</taxon>
        <taxon>Ecdysozoa</taxon>
        <taxon>Nematoda</taxon>
        <taxon>Chromadorea</taxon>
        <taxon>Rhabditida</taxon>
        <taxon>Spirurina</taxon>
        <taxon>Oxyuridomorpha</taxon>
        <taxon>Oxyuroidea</taxon>
        <taxon>Oxyuridae</taxon>
        <taxon>Enterobius</taxon>
    </lineage>
</organism>
<evidence type="ECO:0000313" key="2">
    <source>
        <dbReference type="EMBL" id="VDD97206.1"/>
    </source>
</evidence>
<gene>
    <name evidence="2" type="ORF">EVEC_LOCUS11957</name>
</gene>
<reference evidence="2 3" key="2">
    <citation type="submission" date="2018-10" db="EMBL/GenBank/DDBJ databases">
        <authorList>
            <consortium name="Pathogen Informatics"/>
        </authorList>
    </citation>
    <scope>NUCLEOTIDE SEQUENCE [LARGE SCALE GENOMIC DNA]</scope>
</reference>
<dbReference type="AlphaFoldDB" id="A0A0N4VP61"/>